<proteinExistence type="predicted"/>
<evidence type="ECO:0000313" key="1">
    <source>
        <dbReference type="Proteomes" id="UP000887580"/>
    </source>
</evidence>
<sequence>MKKFIIALIYWSLLICKGYGCLATSSSSSPILVTTTTTVAPTTTTTVSDCTSCTAGQVTFTPMTTPDTEDAVNGGIGVDGNGCSTLTAICPANPNPGFFVFMQFNGGEGGPQDVTGGAVTAVLMCVNGQWTFTQDGITRVITEVNLTTTTTTAATTTTTTVSDCTSCLEGQVTFEPMTTPDSEAAVSGGTGVDANGCSTLTAICPANPNAGLGVFMIFNNGLGGPVEETGTEVTAVLMCVNGQWTFTQQGVTSVITSVSCVIVTP</sequence>
<evidence type="ECO:0000313" key="2">
    <source>
        <dbReference type="WBParaSite" id="PS1159_v2.g2844.t1"/>
    </source>
</evidence>
<reference evidence="2" key="1">
    <citation type="submission" date="2022-11" db="UniProtKB">
        <authorList>
            <consortium name="WormBaseParasite"/>
        </authorList>
    </citation>
    <scope>IDENTIFICATION</scope>
</reference>
<organism evidence="1 2">
    <name type="scientific">Panagrolaimus sp. PS1159</name>
    <dbReference type="NCBI Taxonomy" id="55785"/>
    <lineage>
        <taxon>Eukaryota</taxon>
        <taxon>Metazoa</taxon>
        <taxon>Ecdysozoa</taxon>
        <taxon>Nematoda</taxon>
        <taxon>Chromadorea</taxon>
        <taxon>Rhabditida</taxon>
        <taxon>Tylenchina</taxon>
        <taxon>Panagrolaimomorpha</taxon>
        <taxon>Panagrolaimoidea</taxon>
        <taxon>Panagrolaimidae</taxon>
        <taxon>Panagrolaimus</taxon>
    </lineage>
</organism>
<dbReference type="WBParaSite" id="PS1159_v2.g2844.t1">
    <property type="protein sequence ID" value="PS1159_v2.g2844.t1"/>
    <property type="gene ID" value="PS1159_v2.g2844"/>
</dbReference>
<dbReference type="Proteomes" id="UP000887580">
    <property type="component" value="Unplaced"/>
</dbReference>
<name>A0AC35GAE2_9BILA</name>
<accession>A0AC35GAE2</accession>
<protein>
    <submittedName>
        <fullName evidence="2">C6 domain-containing protein</fullName>
    </submittedName>
</protein>